<proteinExistence type="predicted"/>
<feature type="repeat" description="WD" evidence="1">
    <location>
        <begin position="104"/>
        <end position="145"/>
    </location>
</feature>
<dbReference type="PROSITE" id="PS00678">
    <property type="entry name" value="WD_REPEATS_1"/>
    <property type="match status" value="2"/>
</dbReference>
<dbReference type="GO" id="GO:0046540">
    <property type="term" value="C:U4/U6 x U5 tri-snRNP complex"/>
    <property type="evidence" value="ECO:0007669"/>
    <property type="project" value="TreeGrafter"/>
</dbReference>
<dbReference type="Proteomes" id="UP000689195">
    <property type="component" value="Unassembled WGS sequence"/>
</dbReference>
<dbReference type="PANTHER" id="PTHR19846:SF0">
    <property type="entry name" value="PRE-MRNA PROCESSING FACTOR 4"/>
    <property type="match status" value="1"/>
</dbReference>
<keyword evidence="1" id="KW-0853">WD repeat</keyword>
<dbReference type="PROSITE" id="PS50294">
    <property type="entry name" value="WD_REPEATS_REGION"/>
    <property type="match status" value="3"/>
</dbReference>
<dbReference type="GO" id="GO:0030621">
    <property type="term" value="F:U4 snRNA binding"/>
    <property type="evidence" value="ECO:0007669"/>
    <property type="project" value="TreeGrafter"/>
</dbReference>
<sequence length="351" mass="39157">MEEEKGIRFAKNLPYVVGNVFKMLFEFPTALVISDDGQKILYENEENLVYVDSDSGKTIRNLHLFTKFIGFIDLNKTNDKALVGSADNLAKIVDLKTGQCLHELKGHQGLVSLGGFNPQSTIAATACQNMKIKIWDVESGKLNFEFAQHKQTPTYLSYNPDGDRLLTCSYENEALIWNANDGQIVCKLSKHTRGLEVAKFASSGYICATGSHDNKANVWDIRNPEQPLFTLEGHQKYVKELAFNKQETQIVTGSDDNTGRIYNLQDGKFVGELANFPGQIYAISFNEAGDKIIGASNSKTVQIFDNQGTCLQQITGEGNVYINKTGNTFVTMPKSIDSQAKVWREARVYKH</sequence>
<dbReference type="GO" id="GO:0017070">
    <property type="term" value="F:U6 snRNA binding"/>
    <property type="evidence" value="ECO:0007669"/>
    <property type="project" value="TreeGrafter"/>
</dbReference>
<feature type="repeat" description="WD" evidence="1">
    <location>
        <begin position="231"/>
        <end position="272"/>
    </location>
</feature>
<gene>
    <name evidence="2" type="ORF">PPENT_87.1.T1260137</name>
</gene>
<dbReference type="GO" id="GO:0000398">
    <property type="term" value="P:mRNA splicing, via spliceosome"/>
    <property type="evidence" value="ECO:0007669"/>
    <property type="project" value="TreeGrafter"/>
</dbReference>
<protein>
    <submittedName>
        <fullName evidence="2">Uncharacterized protein</fullName>
    </submittedName>
</protein>
<dbReference type="CDD" id="cd00200">
    <property type="entry name" value="WD40"/>
    <property type="match status" value="1"/>
</dbReference>
<comment type="caution">
    <text evidence="2">The sequence shown here is derived from an EMBL/GenBank/DDBJ whole genome shotgun (WGS) entry which is preliminary data.</text>
</comment>
<dbReference type="SMART" id="SM00320">
    <property type="entry name" value="WD40"/>
    <property type="match status" value="6"/>
</dbReference>
<evidence type="ECO:0000313" key="3">
    <source>
        <dbReference type="Proteomes" id="UP000689195"/>
    </source>
</evidence>
<reference evidence="2" key="1">
    <citation type="submission" date="2021-01" db="EMBL/GenBank/DDBJ databases">
        <authorList>
            <consortium name="Genoscope - CEA"/>
            <person name="William W."/>
        </authorList>
    </citation>
    <scope>NUCLEOTIDE SEQUENCE</scope>
</reference>
<keyword evidence="3" id="KW-1185">Reference proteome</keyword>
<evidence type="ECO:0000256" key="1">
    <source>
        <dbReference type="PROSITE-ProRule" id="PRU00221"/>
    </source>
</evidence>
<feature type="repeat" description="WD" evidence="1">
    <location>
        <begin position="188"/>
        <end position="229"/>
    </location>
</feature>
<dbReference type="PROSITE" id="PS50082">
    <property type="entry name" value="WD_REPEATS_2"/>
    <property type="match status" value="4"/>
</dbReference>
<name>A0A8S1XJR3_9CILI</name>
<dbReference type="AlphaFoldDB" id="A0A8S1XJR3"/>
<accession>A0A8S1XJR3</accession>
<organism evidence="2 3">
    <name type="scientific">Paramecium pentaurelia</name>
    <dbReference type="NCBI Taxonomy" id="43138"/>
    <lineage>
        <taxon>Eukaryota</taxon>
        <taxon>Sar</taxon>
        <taxon>Alveolata</taxon>
        <taxon>Ciliophora</taxon>
        <taxon>Intramacronucleata</taxon>
        <taxon>Oligohymenophorea</taxon>
        <taxon>Peniculida</taxon>
        <taxon>Parameciidae</taxon>
        <taxon>Paramecium</taxon>
    </lineage>
</organism>
<dbReference type="InterPro" id="IPR001680">
    <property type="entry name" value="WD40_rpt"/>
</dbReference>
<dbReference type="EMBL" id="CAJJDO010000126">
    <property type="protein sequence ID" value="CAD8201079.1"/>
    <property type="molecule type" value="Genomic_DNA"/>
</dbReference>
<dbReference type="PANTHER" id="PTHR19846">
    <property type="entry name" value="WD40 REPEAT PROTEIN"/>
    <property type="match status" value="1"/>
</dbReference>
<evidence type="ECO:0000313" key="2">
    <source>
        <dbReference type="EMBL" id="CAD8201079.1"/>
    </source>
</evidence>
<dbReference type="InterPro" id="IPR019775">
    <property type="entry name" value="WD40_repeat_CS"/>
</dbReference>
<dbReference type="Pfam" id="PF00400">
    <property type="entry name" value="WD40"/>
    <property type="match status" value="4"/>
</dbReference>
<dbReference type="OrthoDB" id="273771at2759"/>
<feature type="repeat" description="WD" evidence="1">
    <location>
        <begin position="146"/>
        <end position="187"/>
    </location>
</feature>